<evidence type="ECO:0000313" key="4">
    <source>
        <dbReference type="Proteomes" id="UP000829999"/>
    </source>
</evidence>
<organism evidence="4 5">
    <name type="scientific">Spodoptera frugiperda</name>
    <name type="common">Fall armyworm</name>
    <dbReference type="NCBI Taxonomy" id="7108"/>
    <lineage>
        <taxon>Eukaryota</taxon>
        <taxon>Metazoa</taxon>
        <taxon>Ecdysozoa</taxon>
        <taxon>Arthropoda</taxon>
        <taxon>Hexapoda</taxon>
        <taxon>Insecta</taxon>
        <taxon>Pterygota</taxon>
        <taxon>Neoptera</taxon>
        <taxon>Endopterygota</taxon>
        <taxon>Lepidoptera</taxon>
        <taxon>Glossata</taxon>
        <taxon>Ditrysia</taxon>
        <taxon>Noctuoidea</taxon>
        <taxon>Noctuidae</taxon>
        <taxon>Amphipyrinae</taxon>
        <taxon>Spodoptera</taxon>
    </lineage>
</organism>
<dbReference type="AlphaFoldDB" id="A0A9R0EFV9"/>
<evidence type="ECO:0000256" key="1">
    <source>
        <dbReference type="ARBA" id="ARBA00010601"/>
    </source>
</evidence>
<gene>
    <name evidence="5" type="primary">LOC118263472</name>
</gene>
<evidence type="ECO:0000256" key="3">
    <source>
        <dbReference type="SAM" id="SignalP"/>
    </source>
</evidence>
<dbReference type="Proteomes" id="UP000829999">
    <property type="component" value="Chromosome 27"/>
</dbReference>
<sequence length="146" mass="15800">MKLTIAILFCVVLSLQYSADGIPQTFLNDYRQRVHNSLSKVRQNLNSLFPGENKKAQQNNDAASSIVFREEKSEEDFAAAAAAARKPVEVTTPPTVPTTVATTVKPVETTTKNATDGDDKGRENFAAGCATGYQRTADGRCKPTFG</sequence>
<feature type="signal peptide" evidence="3">
    <location>
        <begin position="1"/>
        <end position="21"/>
    </location>
</feature>
<name>A0A9R0EFV9_SPOFR</name>
<evidence type="ECO:0000313" key="5">
    <source>
        <dbReference type="RefSeq" id="XP_035431386.2"/>
    </source>
</evidence>
<dbReference type="GeneID" id="118263472"/>
<feature type="region of interest" description="Disordered" evidence="2">
    <location>
        <begin position="104"/>
        <end position="123"/>
    </location>
</feature>
<proteinExistence type="inferred from homology"/>
<protein>
    <submittedName>
        <fullName evidence="5">Growth-blocking peptide, long form</fullName>
    </submittedName>
</protein>
<dbReference type="CTD" id="104145"/>
<comment type="similarity">
    <text evidence="1">Belongs to the GBP/PSP1/paralytic peptide family.</text>
</comment>
<keyword evidence="3" id="KW-0732">Signal</keyword>
<accession>A0A9R0EFV9</accession>
<dbReference type="SMR" id="A0A9R0EFV9"/>
<feature type="chain" id="PRO_5040483942" evidence="3">
    <location>
        <begin position="22"/>
        <end position="146"/>
    </location>
</feature>
<dbReference type="InterPro" id="IPR003463">
    <property type="entry name" value="GBP_PSP"/>
</dbReference>
<keyword evidence="4" id="KW-1185">Reference proteome</keyword>
<dbReference type="Pfam" id="PF02425">
    <property type="entry name" value="GBP_PSP"/>
    <property type="match status" value="1"/>
</dbReference>
<dbReference type="OrthoDB" id="7439590at2759"/>
<reference evidence="5" key="1">
    <citation type="submission" date="2025-08" db="UniProtKB">
        <authorList>
            <consortium name="RefSeq"/>
        </authorList>
    </citation>
    <scope>IDENTIFICATION</scope>
    <source>
        <tissue evidence="5">Whole larval tissue</tissue>
    </source>
</reference>
<evidence type="ECO:0000256" key="2">
    <source>
        <dbReference type="SAM" id="MobiDB-lite"/>
    </source>
</evidence>
<dbReference type="RefSeq" id="XP_035431386.2">
    <property type="nucleotide sequence ID" value="XM_035575493.2"/>
</dbReference>